<dbReference type="AlphaFoldDB" id="A0A433SLJ4"/>
<comment type="caution">
    <text evidence="4">The sequence shown here is derived from an EMBL/GenBank/DDBJ whole genome shotgun (WGS) entry which is preliminary data.</text>
</comment>
<feature type="transmembrane region" description="Helical" evidence="2">
    <location>
        <begin position="24"/>
        <end position="48"/>
    </location>
</feature>
<keyword evidence="2" id="KW-1133">Transmembrane helix</keyword>
<gene>
    <name evidence="4" type="ORF">EGW08_022216</name>
</gene>
<feature type="transmembrane region" description="Helical" evidence="2">
    <location>
        <begin position="60"/>
        <end position="79"/>
    </location>
</feature>
<evidence type="ECO:0000256" key="2">
    <source>
        <dbReference type="SAM" id="Phobius"/>
    </source>
</evidence>
<sequence>MLSRDTLVSPGLVHYVSLLWSQDMMYLVSNWITTFISLERCVCVIWPFKVKSLFTRTRCIVVLVIIFIVHVASYVPIFASHRLDIVKVKAEHHDLDSQSDARGGVAGIVGFYSQTTSPGLYPPSGNFIFHSDRDYDDSRRTTTLSDISWASSTQTSSNMFDVVEGTSVFHAMEEEYLKVRYARPGLDLDSSVGGNKSKLDLDLGVTNDKNAVRTSTRPMNEDIDVYLDTAGDKDLSKTSETPGIDEYLDLDAEPDQTGKESEAGSKKVMMLTFSKNRALIHHTVDIINGAVLPVVQQALVIASAGGLAYGLKAVSKVRTDARAQREDPGKTKTAILKDNGGGGRGGAKPAQKSGLSQKEMRLVKVVAFLALILTICNIPR</sequence>
<evidence type="ECO:0000259" key="3">
    <source>
        <dbReference type="Pfam" id="PF10328"/>
    </source>
</evidence>
<dbReference type="InterPro" id="IPR019430">
    <property type="entry name" value="7TM_GPCR_serpentine_rcpt_Srx"/>
</dbReference>
<protein>
    <recommendedName>
        <fullName evidence="3">7TM GPCR serpentine receptor class x (Srx) domain-containing protein</fullName>
    </recommendedName>
</protein>
<dbReference type="Gene3D" id="1.20.1070.10">
    <property type="entry name" value="Rhodopsin 7-helix transmembrane proteins"/>
    <property type="match status" value="1"/>
</dbReference>
<dbReference type="Pfam" id="PF10328">
    <property type="entry name" value="7TM_GPCR_Srx"/>
    <property type="match status" value="1"/>
</dbReference>
<dbReference type="EMBL" id="RQTK01001511">
    <property type="protein sequence ID" value="RUS70021.1"/>
    <property type="molecule type" value="Genomic_DNA"/>
</dbReference>
<keyword evidence="5" id="KW-1185">Reference proteome</keyword>
<organism evidence="4 5">
    <name type="scientific">Elysia chlorotica</name>
    <name type="common">Eastern emerald elysia</name>
    <name type="synonym">Sea slug</name>
    <dbReference type="NCBI Taxonomy" id="188477"/>
    <lineage>
        <taxon>Eukaryota</taxon>
        <taxon>Metazoa</taxon>
        <taxon>Spiralia</taxon>
        <taxon>Lophotrochozoa</taxon>
        <taxon>Mollusca</taxon>
        <taxon>Gastropoda</taxon>
        <taxon>Heterobranchia</taxon>
        <taxon>Euthyneura</taxon>
        <taxon>Panpulmonata</taxon>
        <taxon>Sacoglossa</taxon>
        <taxon>Placobranchoidea</taxon>
        <taxon>Plakobranchidae</taxon>
        <taxon>Elysia</taxon>
    </lineage>
</organism>
<evidence type="ECO:0000256" key="1">
    <source>
        <dbReference type="SAM" id="MobiDB-lite"/>
    </source>
</evidence>
<keyword evidence="2" id="KW-0812">Transmembrane</keyword>
<feature type="region of interest" description="Disordered" evidence="1">
    <location>
        <begin position="322"/>
        <end position="353"/>
    </location>
</feature>
<name>A0A433SLJ4_ELYCH</name>
<accession>A0A433SLJ4</accession>
<reference evidence="4 5" key="1">
    <citation type="submission" date="2019-01" db="EMBL/GenBank/DDBJ databases">
        <title>A draft genome assembly of the solar-powered sea slug Elysia chlorotica.</title>
        <authorList>
            <person name="Cai H."/>
            <person name="Li Q."/>
            <person name="Fang X."/>
            <person name="Li J."/>
            <person name="Curtis N.E."/>
            <person name="Altenburger A."/>
            <person name="Shibata T."/>
            <person name="Feng M."/>
            <person name="Maeda T."/>
            <person name="Schwartz J.A."/>
            <person name="Shigenobu S."/>
            <person name="Lundholm N."/>
            <person name="Nishiyama T."/>
            <person name="Yang H."/>
            <person name="Hasebe M."/>
            <person name="Li S."/>
            <person name="Pierce S.K."/>
            <person name="Wang J."/>
        </authorList>
    </citation>
    <scope>NUCLEOTIDE SEQUENCE [LARGE SCALE GENOMIC DNA]</scope>
    <source>
        <strain evidence="4">EC2010</strain>
        <tissue evidence="4">Whole organism of an adult</tissue>
    </source>
</reference>
<dbReference type="CDD" id="cd00637">
    <property type="entry name" value="7tm_classA_rhodopsin-like"/>
    <property type="match status" value="1"/>
</dbReference>
<dbReference type="Proteomes" id="UP000271974">
    <property type="component" value="Unassembled WGS sequence"/>
</dbReference>
<keyword evidence="2" id="KW-0472">Membrane</keyword>
<evidence type="ECO:0000313" key="4">
    <source>
        <dbReference type="EMBL" id="RUS70021.1"/>
    </source>
</evidence>
<dbReference type="OrthoDB" id="6160246at2759"/>
<dbReference type="SUPFAM" id="SSF81321">
    <property type="entry name" value="Family A G protein-coupled receptor-like"/>
    <property type="match status" value="1"/>
</dbReference>
<evidence type="ECO:0000313" key="5">
    <source>
        <dbReference type="Proteomes" id="UP000271974"/>
    </source>
</evidence>
<feature type="domain" description="7TM GPCR serpentine receptor class x (Srx)" evidence="3">
    <location>
        <begin position="24"/>
        <end position="75"/>
    </location>
</feature>
<proteinExistence type="predicted"/>